<gene>
    <name evidence="3" type="ORF">WMW71_10740</name>
</gene>
<comment type="caution">
    <text evidence="3">The sequence shown here is derived from an EMBL/GenBank/DDBJ whole genome shotgun (WGS) entry which is preliminary data.</text>
</comment>
<dbReference type="PROSITE" id="PS51257">
    <property type="entry name" value="PROKAR_LIPOPROTEIN"/>
    <property type="match status" value="1"/>
</dbReference>
<dbReference type="PANTHER" id="PTHR35535:SF1">
    <property type="entry name" value="HEAT SHOCK PROTEIN HSLJ"/>
    <property type="match status" value="1"/>
</dbReference>
<dbReference type="EMBL" id="JBBPCB010000006">
    <property type="protein sequence ID" value="MEK8180815.1"/>
    <property type="molecule type" value="Genomic_DNA"/>
</dbReference>
<evidence type="ECO:0000256" key="1">
    <source>
        <dbReference type="SAM" id="SignalP"/>
    </source>
</evidence>
<dbReference type="PANTHER" id="PTHR35535">
    <property type="entry name" value="HEAT SHOCK PROTEIN HSLJ"/>
    <property type="match status" value="1"/>
</dbReference>
<accession>A0ABU9E463</accession>
<proteinExistence type="predicted"/>
<dbReference type="Gene3D" id="2.40.128.270">
    <property type="match status" value="1"/>
</dbReference>
<evidence type="ECO:0000313" key="4">
    <source>
        <dbReference type="Proteomes" id="UP001491349"/>
    </source>
</evidence>
<dbReference type="InterPro" id="IPR038670">
    <property type="entry name" value="HslJ-like_sf"/>
</dbReference>
<organism evidence="3 4">
    <name type="scientific">Flavobacterium buctense</name>
    <dbReference type="NCBI Taxonomy" id="1648146"/>
    <lineage>
        <taxon>Bacteria</taxon>
        <taxon>Pseudomonadati</taxon>
        <taxon>Bacteroidota</taxon>
        <taxon>Flavobacteriia</taxon>
        <taxon>Flavobacteriales</taxon>
        <taxon>Flavobacteriaceae</taxon>
        <taxon>Flavobacterium</taxon>
    </lineage>
</organism>
<dbReference type="InterPro" id="IPR005184">
    <property type="entry name" value="DUF306_Meta_HslJ"/>
</dbReference>
<name>A0ABU9E463_9FLAO</name>
<dbReference type="InterPro" id="IPR053147">
    <property type="entry name" value="Hsp_HslJ-like"/>
</dbReference>
<dbReference type="Pfam" id="PF03724">
    <property type="entry name" value="META"/>
    <property type="match status" value="1"/>
</dbReference>
<keyword evidence="4" id="KW-1185">Reference proteome</keyword>
<dbReference type="RefSeq" id="WP_187661203.1">
    <property type="nucleotide sequence ID" value="NZ_JACTAB010000010.1"/>
</dbReference>
<feature type="signal peptide" evidence="1">
    <location>
        <begin position="1"/>
        <end position="17"/>
    </location>
</feature>
<feature type="chain" id="PRO_5046985426" evidence="1">
    <location>
        <begin position="18"/>
        <end position="151"/>
    </location>
</feature>
<keyword evidence="1" id="KW-0732">Signal</keyword>
<reference evidence="3 4" key="1">
    <citation type="submission" date="2024-04" db="EMBL/GenBank/DDBJ databases">
        <title>draft genome sequnece of Flavobacterium buctense JCM 30750.</title>
        <authorList>
            <person name="Kim D.-U."/>
        </authorList>
    </citation>
    <scope>NUCLEOTIDE SEQUENCE [LARGE SCALE GENOMIC DNA]</scope>
    <source>
        <strain evidence="3 4">JCM 30750</strain>
    </source>
</reference>
<feature type="domain" description="DUF306" evidence="2">
    <location>
        <begin position="36"/>
        <end position="143"/>
    </location>
</feature>
<dbReference type="Proteomes" id="UP001491349">
    <property type="component" value="Unassembled WGS sequence"/>
</dbReference>
<protein>
    <submittedName>
        <fullName evidence="3">META domain-containing protein</fullName>
    </submittedName>
</protein>
<evidence type="ECO:0000259" key="2">
    <source>
        <dbReference type="Pfam" id="PF03724"/>
    </source>
</evidence>
<sequence>MKKYLFLTLLFSVIVFTSCHTNKTAVTNATTNTMKANLIDGTWEVNYILNTPKPIGELFPNVKPTITFDSYKNAIFGMSGCNNFNGKCTIEANSIKIESAIALTRKMCPNMSGEQAFLETLKKVNSYSVSNQGKTLNLIMGDIAVMRLERK</sequence>
<evidence type="ECO:0000313" key="3">
    <source>
        <dbReference type="EMBL" id="MEK8180815.1"/>
    </source>
</evidence>